<feature type="transmembrane region" description="Helical" evidence="1">
    <location>
        <begin position="59"/>
        <end position="80"/>
    </location>
</feature>
<organism evidence="3 4">
    <name type="scientific">Vreelandella olivaria</name>
    <dbReference type="NCBI Taxonomy" id="390919"/>
    <lineage>
        <taxon>Bacteria</taxon>
        <taxon>Pseudomonadati</taxon>
        <taxon>Pseudomonadota</taxon>
        <taxon>Gammaproteobacteria</taxon>
        <taxon>Oceanospirillales</taxon>
        <taxon>Halomonadaceae</taxon>
        <taxon>Vreelandella</taxon>
    </lineage>
</organism>
<evidence type="ECO:0000259" key="2">
    <source>
        <dbReference type="PROSITE" id="PS50850"/>
    </source>
</evidence>
<feature type="transmembrane region" description="Helical" evidence="1">
    <location>
        <begin position="20"/>
        <end position="47"/>
    </location>
</feature>
<feature type="domain" description="Major facilitator superfamily (MFS) profile" evidence="2">
    <location>
        <begin position="1"/>
        <end position="137"/>
    </location>
</feature>
<keyword evidence="1" id="KW-1133">Transmembrane helix</keyword>
<keyword evidence="1" id="KW-0472">Membrane</keyword>
<gene>
    <name evidence="3" type="ORF">HORIV_63780</name>
</gene>
<dbReference type="Pfam" id="PF01970">
    <property type="entry name" value="TctA"/>
    <property type="match status" value="1"/>
</dbReference>
<sequence>MLASMPEALSLIFSVEGLLTLVIGTFIGITLGALPGIGSTVAVAMVLPFTLSMGQAPAILLLLSIYAGSVYGGSVSAILINTPGTPQSAATCLDGYPLAQQGKAGLALGWATCASVVGGLVSAVVLILAAPSLLPSH</sequence>
<accession>A0ABM7GTE4</accession>
<feature type="transmembrane region" description="Helical" evidence="1">
    <location>
        <begin position="107"/>
        <end position="134"/>
    </location>
</feature>
<reference evidence="4" key="1">
    <citation type="journal article" date="2019" name="Microbiol. Resour. Announc.">
        <title>Complete Genome Sequence of Halomonas olivaria, a Moderately Halophilic Bacterium Isolated from Olive Processing Effluents, Obtained by Nanopore Sequencing.</title>
        <authorList>
            <person name="Nagata S."/>
            <person name="Ii K.M."/>
            <person name="Tsukimi T."/>
            <person name="Miura M.C."/>
            <person name="Galipon J."/>
            <person name="Arakawa K."/>
        </authorList>
    </citation>
    <scope>NUCLEOTIDE SEQUENCE [LARGE SCALE GENOMIC DNA]</scope>
    <source>
        <strain evidence="4">TYRC17</strain>
    </source>
</reference>
<dbReference type="PROSITE" id="PS50850">
    <property type="entry name" value="MFS"/>
    <property type="match status" value="1"/>
</dbReference>
<dbReference type="InterPro" id="IPR020846">
    <property type="entry name" value="MFS_dom"/>
</dbReference>
<evidence type="ECO:0000256" key="1">
    <source>
        <dbReference type="SAM" id="Phobius"/>
    </source>
</evidence>
<dbReference type="InterPro" id="IPR002823">
    <property type="entry name" value="DUF112_TM"/>
</dbReference>
<proteinExistence type="predicted"/>
<name>A0ABM7GTE4_9GAMM</name>
<dbReference type="Proteomes" id="UP000289555">
    <property type="component" value="Chromosome"/>
</dbReference>
<keyword evidence="4" id="KW-1185">Reference proteome</keyword>
<evidence type="ECO:0000313" key="3">
    <source>
        <dbReference type="EMBL" id="BBI53957.1"/>
    </source>
</evidence>
<keyword evidence="1" id="KW-0812">Transmembrane</keyword>
<protein>
    <recommendedName>
        <fullName evidence="2">Major facilitator superfamily (MFS) profile domain-containing protein</fullName>
    </recommendedName>
</protein>
<dbReference type="PANTHER" id="PTHR35342:SF5">
    <property type="entry name" value="TRICARBOXYLIC TRANSPORT PROTEIN"/>
    <property type="match status" value="1"/>
</dbReference>
<dbReference type="EMBL" id="AP019416">
    <property type="protein sequence ID" value="BBI53957.1"/>
    <property type="molecule type" value="Genomic_DNA"/>
</dbReference>
<dbReference type="PANTHER" id="PTHR35342">
    <property type="entry name" value="TRICARBOXYLIC TRANSPORT PROTEIN"/>
    <property type="match status" value="1"/>
</dbReference>
<evidence type="ECO:0000313" key="4">
    <source>
        <dbReference type="Proteomes" id="UP000289555"/>
    </source>
</evidence>